<accession>A0A6A5XEK5</accession>
<protein>
    <submittedName>
        <fullName evidence="1">Uncharacterized protein</fullName>
    </submittedName>
</protein>
<dbReference type="AlphaFoldDB" id="A0A6A5XEK5"/>
<dbReference type="RefSeq" id="XP_033379679.1">
    <property type="nucleotide sequence ID" value="XM_033526136.1"/>
</dbReference>
<keyword evidence="2" id="KW-1185">Reference proteome</keyword>
<dbReference type="EMBL" id="ML978074">
    <property type="protein sequence ID" value="KAF2011340.1"/>
    <property type="molecule type" value="Genomic_DNA"/>
</dbReference>
<dbReference type="Proteomes" id="UP000799778">
    <property type="component" value="Unassembled WGS sequence"/>
</dbReference>
<reference evidence="1" key="1">
    <citation type="journal article" date="2020" name="Stud. Mycol.">
        <title>101 Dothideomycetes genomes: a test case for predicting lifestyles and emergence of pathogens.</title>
        <authorList>
            <person name="Haridas S."/>
            <person name="Albert R."/>
            <person name="Binder M."/>
            <person name="Bloem J."/>
            <person name="Labutti K."/>
            <person name="Salamov A."/>
            <person name="Andreopoulos B."/>
            <person name="Baker S."/>
            <person name="Barry K."/>
            <person name="Bills G."/>
            <person name="Bluhm B."/>
            <person name="Cannon C."/>
            <person name="Castanera R."/>
            <person name="Culley D."/>
            <person name="Daum C."/>
            <person name="Ezra D."/>
            <person name="Gonzalez J."/>
            <person name="Henrissat B."/>
            <person name="Kuo A."/>
            <person name="Liang C."/>
            <person name="Lipzen A."/>
            <person name="Lutzoni F."/>
            <person name="Magnuson J."/>
            <person name="Mondo S."/>
            <person name="Nolan M."/>
            <person name="Ohm R."/>
            <person name="Pangilinan J."/>
            <person name="Park H.-J."/>
            <person name="Ramirez L."/>
            <person name="Alfaro M."/>
            <person name="Sun H."/>
            <person name="Tritt A."/>
            <person name="Yoshinaga Y."/>
            <person name="Zwiers L.-H."/>
            <person name="Turgeon B."/>
            <person name="Goodwin S."/>
            <person name="Spatafora J."/>
            <person name="Crous P."/>
            <person name="Grigoriev I."/>
        </authorList>
    </citation>
    <scope>NUCLEOTIDE SEQUENCE</scope>
    <source>
        <strain evidence="1">CBS 175.79</strain>
    </source>
</reference>
<organism evidence="1 2">
    <name type="scientific">Aaosphaeria arxii CBS 175.79</name>
    <dbReference type="NCBI Taxonomy" id="1450172"/>
    <lineage>
        <taxon>Eukaryota</taxon>
        <taxon>Fungi</taxon>
        <taxon>Dikarya</taxon>
        <taxon>Ascomycota</taxon>
        <taxon>Pezizomycotina</taxon>
        <taxon>Dothideomycetes</taxon>
        <taxon>Pleosporomycetidae</taxon>
        <taxon>Pleosporales</taxon>
        <taxon>Pleosporales incertae sedis</taxon>
        <taxon>Aaosphaeria</taxon>
    </lineage>
</organism>
<gene>
    <name evidence="1" type="ORF">BU24DRAFT_413010</name>
</gene>
<name>A0A6A5XEK5_9PLEO</name>
<evidence type="ECO:0000313" key="1">
    <source>
        <dbReference type="EMBL" id="KAF2011340.1"/>
    </source>
</evidence>
<dbReference type="GeneID" id="54283533"/>
<sequence length="160" mass="17920">MAVTSLDYRVDSGVMMLMLAVTCSELRFINGESTSDLYCLRQGHRSDACSKPVPNLLVTQAGKEYLPLREVERSTCSFVTISWQDAHLMLGGFIRLGASRVKPAKGLTTCQSHENGPISVGFFHQDRSPRMPKAFIRVQPHGFLSWYRGLPPTLKVRSFQ</sequence>
<proteinExistence type="predicted"/>
<evidence type="ECO:0000313" key="2">
    <source>
        <dbReference type="Proteomes" id="UP000799778"/>
    </source>
</evidence>